<evidence type="ECO:0000256" key="1">
    <source>
        <dbReference type="ARBA" id="ARBA00004141"/>
    </source>
</evidence>
<evidence type="ECO:0000313" key="9">
    <source>
        <dbReference type="Proteomes" id="UP001596364"/>
    </source>
</evidence>
<feature type="transmembrane region" description="Helical" evidence="5">
    <location>
        <begin position="409"/>
        <end position="425"/>
    </location>
</feature>
<dbReference type="InterPro" id="IPR051533">
    <property type="entry name" value="WaaL-like"/>
</dbReference>
<feature type="transmembrane region" description="Helical" evidence="5">
    <location>
        <begin position="47"/>
        <end position="65"/>
    </location>
</feature>
<reference evidence="9" key="1">
    <citation type="journal article" date="2019" name="Int. J. Syst. Evol. Microbiol.">
        <title>The Global Catalogue of Microorganisms (GCM) 10K type strain sequencing project: providing services to taxonomists for standard genome sequencing and annotation.</title>
        <authorList>
            <consortium name="The Broad Institute Genomics Platform"/>
            <consortium name="The Broad Institute Genome Sequencing Center for Infectious Disease"/>
            <person name="Wu L."/>
            <person name="Ma J."/>
        </authorList>
    </citation>
    <scope>NUCLEOTIDE SEQUENCE [LARGE SCALE GENOMIC DNA]</scope>
    <source>
        <strain evidence="9">CGMCC 1.16031</strain>
    </source>
</reference>
<evidence type="ECO:0000256" key="4">
    <source>
        <dbReference type="ARBA" id="ARBA00023136"/>
    </source>
</evidence>
<dbReference type="PANTHER" id="PTHR37422:SF13">
    <property type="entry name" value="LIPOPOLYSACCHARIDE BIOSYNTHESIS PROTEIN PA4999-RELATED"/>
    <property type="match status" value="1"/>
</dbReference>
<comment type="subcellular location">
    <subcellularLocation>
        <location evidence="1">Membrane</location>
        <topology evidence="1">Multi-pass membrane protein</topology>
    </subcellularLocation>
</comment>
<feature type="domain" description="DUF5935" evidence="7">
    <location>
        <begin position="1"/>
        <end position="187"/>
    </location>
</feature>
<feature type="transmembrane region" description="Helical" evidence="5">
    <location>
        <begin position="237"/>
        <end position="254"/>
    </location>
</feature>
<feature type="transmembrane region" description="Helical" evidence="5">
    <location>
        <begin position="201"/>
        <end position="231"/>
    </location>
</feature>
<keyword evidence="2 5" id="KW-0812">Transmembrane</keyword>
<dbReference type="Proteomes" id="UP001596364">
    <property type="component" value="Unassembled WGS sequence"/>
</dbReference>
<dbReference type="InterPro" id="IPR007016">
    <property type="entry name" value="O-antigen_ligase-rel_domated"/>
</dbReference>
<keyword evidence="9" id="KW-1185">Reference proteome</keyword>
<proteinExistence type="predicted"/>
<comment type="caution">
    <text evidence="8">The sequence shown here is derived from an EMBL/GenBank/DDBJ whole genome shotgun (WGS) entry which is preliminary data.</text>
</comment>
<dbReference type="Pfam" id="PF19358">
    <property type="entry name" value="DUF5935"/>
    <property type="match status" value="1"/>
</dbReference>
<feature type="transmembrane region" description="Helical" evidence="5">
    <location>
        <begin position="379"/>
        <end position="397"/>
    </location>
</feature>
<feature type="transmembrane region" description="Helical" evidence="5">
    <location>
        <begin position="348"/>
        <end position="367"/>
    </location>
</feature>
<evidence type="ECO:0000256" key="3">
    <source>
        <dbReference type="ARBA" id="ARBA00022989"/>
    </source>
</evidence>
<feature type="transmembrane region" description="Helical" evidence="5">
    <location>
        <begin position="77"/>
        <end position="96"/>
    </location>
</feature>
<keyword evidence="8" id="KW-0436">Ligase</keyword>
<dbReference type="PANTHER" id="PTHR37422">
    <property type="entry name" value="TEICHURONIC ACID BIOSYNTHESIS PROTEIN TUAE"/>
    <property type="match status" value="1"/>
</dbReference>
<dbReference type="GO" id="GO:0016874">
    <property type="term" value="F:ligase activity"/>
    <property type="evidence" value="ECO:0007669"/>
    <property type="project" value="UniProtKB-KW"/>
</dbReference>
<dbReference type="NCBIfam" id="TIGR03097">
    <property type="entry name" value="PEP_O_lig_1"/>
    <property type="match status" value="1"/>
</dbReference>
<dbReference type="Pfam" id="PF04932">
    <property type="entry name" value="Wzy_C"/>
    <property type="match status" value="1"/>
</dbReference>
<feature type="transmembrane region" description="Helical" evidence="5">
    <location>
        <begin position="275"/>
        <end position="295"/>
    </location>
</feature>
<evidence type="ECO:0000313" key="8">
    <source>
        <dbReference type="EMBL" id="MFC6438707.1"/>
    </source>
</evidence>
<dbReference type="RefSeq" id="WP_131259409.1">
    <property type="nucleotide sequence ID" value="NZ_JBHSUS010000001.1"/>
</dbReference>
<protein>
    <submittedName>
        <fullName evidence="8">O-glycosylation ligase, exosortase A system-associated</fullName>
    </submittedName>
</protein>
<organism evidence="8 9">
    <name type="scientific">Pseudobowmanella zhangzhouensis</name>
    <dbReference type="NCBI Taxonomy" id="1537679"/>
    <lineage>
        <taxon>Bacteria</taxon>
        <taxon>Pseudomonadati</taxon>
        <taxon>Pseudomonadota</taxon>
        <taxon>Gammaproteobacteria</taxon>
        <taxon>Alteromonadales</taxon>
        <taxon>Alteromonadaceae</taxon>
    </lineage>
</organism>
<dbReference type="InterPro" id="IPR017528">
    <property type="entry name" value="CHP03097O-antigen_lig-rel"/>
</dbReference>
<feature type="transmembrane region" description="Helical" evidence="5">
    <location>
        <begin position="21"/>
        <end position="41"/>
    </location>
</feature>
<feature type="domain" description="O-antigen ligase-related" evidence="6">
    <location>
        <begin position="202"/>
        <end position="355"/>
    </location>
</feature>
<feature type="transmembrane region" description="Helical" evidence="5">
    <location>
        <begin position="130"/>
        <end position="152"/>
    </location>
</feature>
<evidence type="ECO:0000259" key="6">
    <source>
        <dbReference type="Pfam" id="PF04932"/>
    </source>
</evidence>
<gene>
    <name evidence="8" type="ORF">ACFP85_00835</name>
</gene>
<evidence type="ECO:0000256" key="2">
    <source>
        <dbReference type="ARBA" id="ARBA00022692"/>
    </source>
</evidence>
<dbReference type="EMBL" id="JBHSUS010000001">
    <property type="protein sequence ID" value="MFC6438707.1"/>
    <property type="molecule type" value="Genomic_DNA"/>
</dbReference>
<evidence type="ECO:0000256" key="5">
    <source>
        <dbReference type="SAM" id="Phobius"/>
    </source>
</evidence>
<sequence length="448" mass="50779">MRDLILVAFLFIAIYYSFKKPFIGVAAWVWIALMAPASWAFGFSQSFRLNLTIVLVTALSYVFVFKGKAFKFTRIHFWVFLFLLWTLISTATNLNVDPDWVWDYWFNFLKILMLFLFVTLVVTRRIHVDTVIWAIVLSISAYAGMEALKFLLSAGSHRITGRAGIIADRNDLAVAINMSIPLIVYLLQVSKHKWVKRGLSILLILNILSIVGTYSRAGFIGLMILGTALWWNSKHRVSILLVAVVSIPLLYGAAPDSWKERQSTVSTAAEEDLSFIGRLWAWKISTMIAVDHPFFGGGFAAVRDPILWAHYGARTPHYPPIYTRPIPDTIIPKAAHNIFMQVLGDHGFGGLFVFCMILFSAWRVNLITRKKAREHNQDWLVKLTTMLNLSFLAYAINGCNVSLAYFDEFYALAGLVAVLFANQLWKESTDKSAKQTTPGHDHHVTRSF</sequence>
<keyword evidence="3 5" id="KW-1133">Transmembrane helix</keyword>
<name>A0ABW1XHU5_9ALTE</name>
<keyword evidence="4 5" id="KW-0472">Membrane</keyword>
<feature type="transmembrane region" description="Helical" evidence="5">
    <location>
        <begin position="172"/>
        <end position="189"/>
    </location>
</feature>
<feature type="transmembrane region" description="Helical" evidence="5">
    <location>
        <begin position="102"/>
        <end position="123"/>
    </location>
</feature>
<evidence type="ECO:0000259" key="7">
    <source>
        <dbReference type="Pfam" id="PF19358"/>
    </source>
</evidence>
<dbReference type="InterPro" id="IPR045979">
    <property type="entry name" value="DUF5935"/>
</dbReference>
<accession>A0ABW1XHU5</accession>